<evidence type="ECO:0000313" key="4">
    <source>
        <dbReference type="Proteomes" id="UP001595952"/>
    </source>
</evidence>
<evidence type="ECO:0000259" key="2">
    <source>
        <dbReference type="PROSITE" id="PS50110"/>
    </source>
</evidence>
<organism evidence="3 4">
    <name type="scientific">Deinococcus hohokamensis</name>
    <dbReference type="NCBI Taxonomy" id="309883"/>
    <lineage>
        <taxon>Bacteria</taxon>
        <taxon>Thermotogati</taxon>
        <taxon>Deinococcota</taxon>
        <taxon>Deinococci</taxon>
        <taxon>Deinococcales</taxon>
        <taxon>Deinococcaceae</taxon>
        <taxon>Deinococcus</taxon>
    </lineage>
</organism>
<evidence type="ECO:0000313" key="3">
    <source>
        <dbReference type="EMBL" id="MFC4638359.1"/>
    </source>
</evidence>
<dbReference type="InterPro" id="IPR052893">
    <property type="entry name" value="TCS_response_regulator"/>
</dbReference>
<feature type="modified residue" description="4-aspartylphosphate" evidence="1">
    <location>
        <position position="69"/>
    </location>
</feature>
<evidence type="ECO:0000256" key="1">
    <source>
        <dbReference type="PROSITE-ProRule" id="PRU00169"/>
    </source>
</evidence>
<dbReference type="Gene3D" id="3.40.50.2300">
    <property type="match status" value="1"/>
</dbReference>
<dbReference type="PROSITE" id="PS50110">
    <property type="entry name" value="RESPONSE_REGULATORY"/>
    <property type="match status" value="1"/>
</dbReference>
<proteinExistence type="predicted"/>
<reference evidence="4" key="1">
    <citation type="journal article" date="2019" name="Int. J. Syst. Evol. Microbiol.">
        <title>The Global Catalogue of Microorganisms (GCM) 10K type strain sequencing project: providing services to taxonomists for standard genome sequencing and annotation.</title>
        <authorList>
            <consortium name="The Broad Institute Genomics Platform"/>
            <consortium name="The Broad Institute Genome Sequencing Center for Infectious Disease"/>
            <person name="Wu L."/>
            <person name="Ma J."/>
        </authorList>
    </citation>
    <scope>NUCLEOTIDE SEQUENCE [LARGE SCALE GENOMIC DNA]</scope>
    <source>
        <strain evidence="4">CCUG 55995</strain>
    </source>
</reference>
<sequence length="151" mass="16834">MSGPSELTLHDVLLVEDSYADVILMEEAFAATVRNLHLSRVEDGLEALAFLRRAEPYADAPTPKLVLLDLNMPRMNGFETLAEIRADPALRAQPVLILSTSRDEQDVQRAYALGANAFLTKPRDLDGVLDLVQVIEQFWLIRAQLPGRLQP</sequence>
<protein>
    <submittedName>
        <fullName evidence="3">Response regulator</fullName>
    </submittedName>
</protein>
<dbReference type="SUPFAM" id="SSF52172">
    <property type="entry name" value="CheY-like"/>
    <property type="match status" value="1"/>
</dbReference>
<dbReference type="InterPro" id="IPR001789">
    <property type="entry name" value="Sig_transdc_resp-reg_receiver"/>
</dbReference>
<accession>A0ABV9IA74</accession>
<dbReference type="RefSeq" id="WP_380061365.1">
    <property type="nucleotide sequence ID" value="NZ_JBHSEI010000005.1"/>
</dbReference>
<dbReference type="InterPro" id="IPR011006">
    <property type="entry name" value="CheY-like_superfamily"/>
</dbReference>
<dbReference type="Proteomes" id="UP001595952">
    <property type="component" value="Unassembled WGS sequence"/>
</dbReference>
<dbReference type="Pfam" id="PF00072">
    <property type="entry name" value="Response_reg"/>
    <property type="match status" value="1"/>
</dbReference>
<dbReference type="PANTHER" id="PTHR44520">
    <property type="entry name" value="RESPONSE REGULATOR RCP1-RELATED"/>
    <property type="match status" value="1"/>
</dbReference>
<dbReference type="CDD" id="cd17557">
    <property type="entry name" value="REC_Rcp-like"/>
    <property type="match status" value="1"/>
</dbReference>
<name>A0ABV9IA74_9DEIO</name>
<keyword evidence="1" id="KW-0597">Phosphoprotein</keyword>
<dbReference type="EMBL" id="JBHSEI010000005">
    <property type="protein sequence ID" value="MFC4638359.1"/>
    <property type="molecule type" value="Genomic_DNA"/>
</dbReference>
<gene>
    <name evidence="3" type="ORF">ACFO0D_08375</name>
</gene>
<feature type="domain" description="Response regulatory" evidence="2">
    <location>
        <begin position="11"/>
        <end position="136"/>
    </location>
</feature>
<dbReference type="SMART" id="SM00448">
    <property type="entry name" value="REC"/>
    <property type="match status" value="1"/>
</dbReference>
<dbReference type="PANTHER" id="PTHR44520:SF2">
    <property type="entry name" value="RESPONSE REGULATOR RCP1"/>
    <property type="match status" value="1"/>
</dbReference>
<comment type="caution">
    <text evidence="3">The sequence shown here is derived from an EMBL/GenBank/DDBJ whole genome shotgun (WGS) entry which is preliminary data.</text>
</comment>
<keyword evidence="4" id="KW-1185">Reference proteome</keyword>